<evidence type="ECO:0000313" key="3">
    <source>
        <dbReference type="EMBL" id="KAK0386339.1"/>
    </source>
</evidence>
<feature type="domain" description="Subtelomeric hrmA-associated cluster protein AFUB-079030/YDR124W-like helical bundle" evidence="2">
    <location>
        <begin position="179"/>
        <end position="325"/>
    </location>
</feature>
<dbReference type="Proteomes" id="UP001175261">
    <property type="component" value="Unassembled WGS sequence"/>
</dbReference>
<dbReference type="EMBL" id="JAPDFR010000005">
    <property type="protein sequence ID" value="KAK0386339.1"/>
    <property type="molecule type" value="Genomic_DNA"/>
</dbReference>
<feature type="region of interest" description="Disordered" evidence="1">
    <location>
        <begin position="345"/>
        <end position="379"/>
    </location>
</feature>
<feature type="region of interest" description="Disordered" evidence="1">
    <location>
        <begin position="133"/>
        <end position="176"/>
    </location>
</feature>
<name>A0AA39GG46_SARSR</name>
<dbReference type="PANTHER" id="PTHR36102:SF1">
    <property type="entry name" value="YDR124W-LIKE HELICAL BUNDLE DOMAIN-CONTAINING PROTEIN"/>
    <property type="match status" value="1"/>
</dbReference>
<reference evidence="3" key="1">
    <citation type="submission" date="2022-10" db="EMBL/GenBank/DDBJ databases">
        <title>Determination and structural analysis of whole genome sequence of Sarocladium strictum F4-1.</title>
        <authorList>
            <person name="Hu L."/>
            <person name="Jiang Y."/>
        </authorList>
    </citation>
    <scope>NUCLEOTIDE SEQUENCE</scope>
    <source>
        <strain evidence="3">F4-1</strain>
    </source>
</reference>
<dbReference type="InterPro" id="IPR047092">
    <property type="entry name" value="AFUB_07903/YDR124W-like_hel"/>
</dbReference>
<proteinExistence type="predicted"/>
<dbReference type="Pfam" id="PF11001">
    <property type="entry name" value="AFUB_07903_YDR124W_hel"/>
    <property type="match status" value="1"/>
</dbReference>
<protein>
    <recommendedName>
        <fullName evidence="2">Subtelomeric hrmA-associated cluster protein AFUB-079030/YDR124W-like helical bundle domain-containing protein</fullName>
    </recommendedName>
</protein>
<organism evidence="3 4">
    <name type="scientific">Sarocladium strictum</name>
    <name type="common">Black bundle disease fungus</name>
    <name type="synonym">Acremonium strictum</name>
    <dbReference type="NCBI Taxonomy" id="5046"/>
    <lineage>
        <taxon>Eukaryota</taxon>
        <taxon>Fungi</taxon>
        <taxon>Dikarya</taxon>
        <taxon>Ascomycota</taxon>
        <taxon>Pezizomycotina</taxon>
        <taxon>Sordariomycetes</taxon>
        <taxon>Hypocreomycetidae</taxon>
        <taxon>Hypocreales</taxon>
        <taxon>Sarocladiaceae</taxon>
        <taxon>Sarocladium</taxon>
    </lineage>
</organism>
<sequence length="579" mass="64864">MVQEWAGDTPRHPLYTERYAPNRDDIRHFDLPDPHRRQRPMEIADTLNTYCGIPGELYFLAVRGHDGGVTTFFSPGRLSHDDAESSFFDAEKFQQIARQPDPNGQTVPTVGFNAMSNFYGRPMNEIQSRSIERRHLAQSSGDDWDGSSASARKRQRARQYSREDDQEETMSVNPRRGLKIGDDRAVYSFYEQRFKACQQSACKLMAKAWVKVLAPKKQSTHPYTGSDEKAPDWWPKPWGPTKEDRVRHKEPDHLYKRERVHLLIHMLRKAMEPPKMKSADLQKLGINVKKLEDATHEALSGWLAESEANASKRAHIDDIFRVAKMEERCKDGMLDETSEVFVALDDSGSTGQTSENDEMRNARDDDEAMSPTRASRVSQVMREDRPPMATGGSLLGNLPMRTATFPPQQGQLLDYMPTHPQHQFDDGSLPPHTQPAVNASIPVEMVTHPASGDRRGSLFSNFNPPAGSVFSTQWQQVSTGANPNQGYAYAAQQAHPDPQAYTSATAVPLPSNEHQGYLANSFDAMPRAPYDPSGLFRQPQIAPGAGAHSQGYAYATQDVSGIRGPEHSMNHGPGHRHHD</sequence>
<dbReference type="InterPro" id="IPR021264">
    <property type="entry name" value="AFUB_079030/YDR124W-like"/>
</dbReference>
<dbReference type="AlphaFoldDB" id="A0AA39GG46"/>
<dbReference type="PANTHER" id="PTHR36102">
    <property type="entry name" value="CHROMOSOME 10, WHOLE GENOME SHOTGUN SEQUENCE"/>
    <property type="match status" value="1"/>
</dbReference>
<evidence type="ECO:0000259" key="2">
    <source>
        <dbReference type="Pfam" id="PF11001"/>
    </source>
</evidence>
<gene>
    <name evidence="3" type="ORF">NLU13_6176</name>
</gene>
<comment type="caution">
    <text evidence="3">The sequence shown here is derived from an EMBL/GenBank/DDBJ whole genome shotgun (WGS) entry which is preliminary data.</text>
</comment>
<evidence type="ECO:0000256" key="1">
    <source>
        <dbReference type="SAM" id="MobiDB-lite"/>
    </source>
</evidence>
<accession>A0AA39GG46</accession>
<evidence type="ECO:0000313" key="4">
    <source>
        <dbReference type="Proteomes" id="UP001175261"/>
    </source>
</evidence>
<keyword evidence="4" id="KW-1185">Reference proteome</keyword>